<keyword evidence="3" id="KW-1185">Reference proteome</keyword>
<dbReference type="STRING" id="1447883.A0A2B7YJX7"/>
<dbReference type="Proteomes" id="UP000224634">
    <property type="component" value="Unassembled WGS sequence"/>
</dbReference>
<comment type="caution">
    <text evidence="2">The sequence shown here is derived from an EMBL/GenBank/DDBJ whole genome shotgun (WGS) entry which is preliminary data.</text>
</comment>
<evidence type="ECO:0000313" key="3">
    <source>
        <dbReference type="Proteomes" id="UP000224634"/>
    </source>
</evidence>
<reference evidence="2 3" key="1">
    <citation type="submission" date="2017-10" db="EMBL/GenBank/DDBJ databases">
        <title>Comparative genomics in systemic dimorphic fungi from Ajellomycetaceae.</title>
        <authorList>
            <person name="Munoz J.F."/>
            <person name="Mcewen J.G."/>
            <person name="Clay O.K."/>
            <person name="Cuomo C.A."/>
        </authorList>
    </citation>
    <scope>NUCLEOTIDE SEQUENCE [LARGE SCALE GENOMIC DNA]</scope>
    <source>
        <strain evidence="2 3">UAMH7299</strain>
    </source>
</reference>
<protein>
    <submittedName>
        <fullName evidence="2">Uncharacterized protein</fullName>
    </submittedName>
</protein>
<feature type="compositionally biased region" description="Polar residues" evidence="1">
    <location>
        <begin position="37"/>
        <end position="47"/>
    </location>
</feature>
<feature type="compositionally biased region" description="Polar residues" evidence="1">
    <location>
        <begin position="70"/>
        <end position="80"/>
    </location>
</feature>
<evidence type="ECO:0000313" key="2">
    <source>
        <dbReference type="EMBL" id="PGH21361.1"/>
    </source>
</evidence>
<proteinExistence type="predicted"/>
<feature type="region of interest" description="Disordered" evidence="1">
    <location>
        <begin position="1"/>
        <end position="82"/>
    </location>
</feature>
<organism evidence="2 3">
    <name type="scientific">Polytolypa hystricis (strain UAMH7299)</name>
    <dbReference type="NCBI Taxonomy" id="1447883"/>
    <lineage>
        <taxon>Eukaryota</taxon>
        <taxon>Fungi</taxon>
        <taxon>Dikarya</taxon>
        <taxon>Ascomycota</taxon>
        <taxon>Pezizomycotina</taxon>
        <taxon>Eurotiomycetes</taxon>
        <taxon>Eurotiomycetidae</taxon>
        <taxon>Onygenales</taxon>
        <taxon>Onygenales incertae sedis</taxon>
        <taxon>Polytolypa</taxon>
    </lineage>
</organism>
<feature type="region of interest" description="Disordered" evidence="1">
    <location>
        <begin position="179"/>
        <end position="199"/>
    </location>
</feature>
<gene>
    <name evidence="2" type="ORF">AJ80_03278</name>
</gene>
<dbReference type="EMBL" id="PDNA01000036">
    <property type="protein sequence ID" value="PGH21361.1"/>
    <property type="molecule type" value="Genomic_DNA"/>
</dbReference>
<accession>A0A2B7YJX7</accession>
<name>A0A2B7YJX7_POLH7</name>
<evidence type="ECO:0000256" key="1">
    <source>
        <dbReference type="SAM" id="MobiDB-lite"/>
    </source>
</evidence>
<feature type="compositionally biased region" description="Polar residues" evidence="1">
    <location>
        <begin position="179"/>
        <end position="191"/>
    </location>
</feature>
<dbReference type="OrthoDB" id="2446291at2759"/>
<sequence>MLAATSVKRRRDDEPEPSEEDWIREKKKPRPLPFRTSPVSKHTTLFSHQLLPPTFSPAVTPVESSDEDNNTLASLGSSPARQRRLKKDDLPFLQIRVDACSDTDSDLEMTDSIPKSATTNAVSPFSAGLTHNWNGSAVPSPIPHLLVNQSLNLSGGRTATPIYGHFDINGVNGDAVMQDSGTPTGPPTSSRGGLAPFSDGEDWWRRRRLPSPISEDEISPTTTTTIVRAPELAARTGAAAVGEPDTWMLEDTTNESQCRGISEQSLCDLQQQQQQHAQGTCYMEKPSGWALPITPPPIPESASTNLPPGSGRARMAIAMGYRADCDKCQQRVPGHYSHIIRS</sequence>
<dbReference type="AlphaFoldDB" id="A0A2B7YJX7"/>